<dbReference type="GO" id="GO:0003676">
    <property type="term" value="F:nucleic acid binding"/>
    <property type="evidence" value="ECO:0007669"/>
    <property type="project" value="InterPro"/>
</dbReference>
<evidence type="ECO:0000256" key="1">
    <source>
        <dbReference type="PROSITE-ProRule" id="PRU00047"/>
    </source>
</evidence>
<keyword evidence="3" id="KW-0732">Signal</keyword>
<accession>A0AAD8E4H8</accession>
<keyword evidence="6" id="KW-1185">Reference proteome</keyword>
<reference evidence="5" key="2">
    <citation type="submission" date="2023-05" db="EMBL/GenBank/DDBJ databases">
        <authorList>
            <person name="Fouks B."/>
        </authorList>
    </citation>
    <scope>NUCLEOTIDE SEQUENCE</scope>
    <source>
        <strain evidence="5">Stay&amp;Tobe</strain>
        <tissue evidence="5">Testes</tissue>
    </source>
</reference>
<dbReference type="InterPro" id="IPR001878">
    <property type="entry name" value="Znf_CCHC"/>
</dbReference>
<feature type="compositionally biased region" description="Low complexity" evidence="2">
    <location>
        <begin position="225"/>
        <end position="242"/>
    </location>
</feature>
<feature type="compositionally biased region" description="Polar residues" evidence="2">
    <location>
        <begin position="257"/>
        <end position="277"/>
    </location>
</feature>
<feature type="signal peptide" evidence="3">
    <location>
        <begin position="1"/>
        <end position="20"/>
    </location>
</feature>
<reference evidence="5" key="1">
    <citation type="journal article" date="2023" name="IScience">
        <title>Live-bearing cockroach genome reveals convergent evolutionary mechanisms linked to viviparity in insects and beyond.</title>
        <authorList>
            <person name="Fouks B."/>
            <person name="Harrison M.C."/>
            <person name="Mikhailova A.A."/>
            <person name="Marchal E."/>
            <person name="English S."/>
            <person name="Carruthers M."/>
            <person name="Jennings E.C."/>
            <person name="Chiamaka E.L."/>
            <person name="Frigard R.A."/>
            <person name="Pippel M."/>
            <person name="Attardo G.M."/>
            <person name="Benoit J.B."/>
            <person name="Bornberg-Bauer E."/>
            <person name="Tobe S.S."/>
        </authorList>
    </citation>
    <scope>NUCLEOTIDE SEQUENCE</scope>
    <source>
        <strain evidence="5">Stay&amp;Tobe</strain>
    </source>
</reference>
<feature type="region of interest" description="Disordered" evidence="2">
    <location>
        <begin position="116"/>
        <end position="152"/>
    </location>
</feature>
<feature type="compositionally biased region" description="Basic and acidic residues" evidence="2">
    <location>
        <begin position="128"/>
        <end position="144"/>
    </location>
</feature>
<evidence type="ECO:0000259" key="4">
    <source>
        <dbReference type="PROSITE" id="PS50158"/>
    </source>
</evidence>
<evidence type="ECO:0000256" key="2">
    <source>
        <dbReference type="SAM" id="MobiDB-lite"/>
    </source>
</evidence>
<dbReference type="SMART" id="SM00343">
    <property type="entry name" value="ZnF_C2HC"/>
    <property type="match status" value="1"/>
</dbReference>
<dbReference type="PROSITE" id="PS50158">
    <property type="entry name" value="ZF_CCHC"/>
    <property type="match status" value="1"/>
</dbReference>
<organism evidence="5 6">
    <name type="scientific">Diploptera punctata</name>
    <name type="common">Pacific beetle cockroach</name>
    <dbReference type="NCBI Taxonomy" id="6984"/>
    <lineage>
        <taxon>Eukaryota</taxon>
        <taxon>Metazoa</taxon>
        <taxon>Ecdysozoa</taxon>
        <taxon>Arthropoda</taxon>
        <taxon>Hexapoda</taxon>
        <taxon>Insecta</taxon>
        <taxon>Pterygota</taxon>
        <taxon>Neoptera</taxon>
        <taxon>Polyneoptera</taxon>
        <taxon>Dictyoptera</taxon>
        <taxon>Blattodea</taxon>
        <taxon>Blaberoidea</taxon>
        <taxon>Blaberidae</taxon>
        <taxon>Diplopterinae</taxon>
        <taxon>Diploptera</taxon>
    </lineage>
</organism>
<comment type="caution">
    <text evidence="5">The sequence shown here is derived from an EMBL/GenBank/DDBJ whole genome shotgun (WGS) entry which is preliminary data.</text>
</comment>
<feature type="compositionally biased region" description="Polar residues" evidence="2">
    <location>
        <begin position="350"/>
        <end position="363"/>
    </location>
</feature>
<sequence>LCTRCIFLSWTSAITFCSLAQWNESIGYDWPMWNFASRSARSLSGSPSRAGSPARHLHKLSIGINAQLSKSSKYRVDELHCMTDEELKDLGLPSGAITQLRSIVTKINSTNGLCSVDKRESGPSSGRRKIDTKAEIEQASERKTQSAGPVMRRFPSMPLDSAGPMIFQPPPPQLLTAPQGTPCYTCIAVPVSSSAAPARFHHTQQFACLNHHMRSLHLDGDASRHCSNSSSASDSSSTSHSPPDTPSIPNAPHWDNRGNTSQESGGGESASNTTSSRPRLPGGVGRSKANPPGLQTLPRGRGPNTSTRSSHPPPQAPPHEERKLYLMPTEMVQLSPHTNVTYTTVNSTSQPPSAQYSGTNSGNNPPPRPGDMSGGSSNVPYTPATAYLQHAHFPTLRTTGTLFPSFPPGSYIRPTYPFPNGEIVYQYHGPQTPPPPPPTQFMPTPVVTYSTVVPPPKVSCYNCGSHSHFATDCKENTMEEMTKQGQYNLDYSPYQKTGECSTEK</sequence>
<protein>
    <recommendedName>
        <fullName evidence="4">CCHC-type domain-containing protein</fullName>
    </recommendedName>
</protein>
<feature type="non-terminal residue" evidence="5">
    <location>
        <position position="504"/>
    </location>
</feature>
<evidence type="ECO:0000256" key="3">
    <source>
        <dbReference type="SAM" id="SignalP"/>
    </source>
</evidence>
<feature type="region of interest" description="Disordered" evidence="2">
    <location>
        <begin position="220"/>
        <end position="320"/>
    </location>
</feature>
<keyword evidence="1" id="KW-0479">Metal-binding</keyword>
<proteinExistence type="predicted"/>
<feature type="chain" id="PRO_5041949196" description="CCHC-type domain-containing protein" evidence="3">
    <location>
        <begin position="21"/>
        <end position="504"/>
    </location>
</feature>
<dbReference type="AlphaFoldDB" id="A0AAD8E4H8"/>
<gene>
    <name evidence="5" type="ORF">L9F63_006484</name>
</gene>
<keyword evidence="1" id="KW-0863">Zinc-finger</keyword>
<dbReference type="Gene3D" id="4.10.60.10">
    <property type="entry name" value="Zinc finger, CCHC-type"/>
    <property type="match status" value="1"/>
</dbReference>
<feature type="region of interest" description="Disordered" evidence="2">
    <location>
        <begin position="342"/>
        <end position="381"/>
    </location>
</feature>
<dbReference type="EMBL" id="JASPKZ010009384">
    <property type="protein sequence ID" value="KAJ9576958.1"/>
    <property type="molecule type" value="Genomic_DNA"/>
</dbReference>
<name>A0AAD8E4H8_DIPPU</name>
<dbReference type="Proteomes" id="UP001233999">
    <property type="component" value="Unassembled WGS sequence"/>
</dbReference>
<keyword evidence="1" id="KW-0862">Zinc</keyword>
<evidence type="ECO:0000313" key="6">
    <source>
        <dbReference type="Proteomes" id="UP001233999"/>
    </source>
</evidence>
<dbReference type="GO" id="GO:0008270">
    <property type="term" value="F:zinc ion binding"/>
    <property type="evidence" value="ECO:0007669"/>
    <property type="project" value="UniProtKB-KW"/>
</dbReference>
<evidence type="ECO:0000313" key="5">
    <source>
        <dbReference type="EMBL" id="KAJ9576958.1"/>
    </source>
</evidence>
<feature type="domain" description="CCHC-type" evidence="4">
    <location>
        <begin position="460"/>
        <end position="475"/>
    </location>
</feature>